<dbReference type="InterPro" id="IPR014710">
    <property type="entry name" value="RmlC-like_jellyroll"/>
</dbReference>
<name>A0A1I6TI21_9SPHI</name>
<dbReference type="Gene3D" id="2.60.120.10">
    <property type="entry name" value="Jelly Rolls"/>
    <property type="match status" value="1"/>
</dbReference>
<dbReference type="RefSeq" id="WP_139227545.1">
    <property type="nucleotide sequence ID" value="NZ_FOZZ01000006.1"/>
</dbReference>
<organism evidence="1 2">
    <name type="scientific">Sphingobacterium wenxiniae</name>
    <dbReference type="NCBI Taxonomy" id="683125"/>
    <lineage>
        <taxon>Bacteria</taxon>
        <taxon>Pseudomonadati</taxon>
        <taxon>Bacteroidota</taxon>
        <taxon>Sphingobacteriia</taxon>
        <taxon>Sphingobacteriales</taxon>
        <taxon>Sphingobacteriaceae</taxon>
        <taxon>Sphingobacterium</taxon>
    </lineage>
</organism>
<dbReference type="OrthoDB" id="710612at2"/>
<gene>
    <name evidence="1" type="ORF">SAMN05660206_106161</name>
</gene>
<dbReference type="EMBL" id="FOZZ01000006">
    <property type="protein sequence ID" value="SFS88806.1"/>
    <property type="molecule type" value="Genomic_DNA"/>
</dbReference>
<evidence type="ECO:0000313" key="1">
    <source>
        <dbReference type="EMBL" id="SFS88806.1"/>
    </source>
</evidence>
<accession>A0A1I6TI21</accession>
<evidence type="ECO:0000313" key="2">
    <source>
        <dbReference type="Proteomes" id="UP000198785"/>
    </source>
</evidence>
<dbReference type="AlphaFoldDB" id="A0A1I6TI21"/>
<reference evidence="1 2" key="1">
    <citation type="submission" date="2016-10" db="EMBL/GenBank/DDBJ databases">
        <authorList>
            <person name="de Groot N.N."/>
        </authorList>
    </citation>
    <scope>NUCLEOTIDE SEQUENCE [LARGE SCALE GENOMIC DNA]</scope>
    <source>
        <strain evidence="1 2">DSM 22789</strain>
    </source>
</reference>
<dbReference type="STRING" id="683125.SAMN05660206_106161"/>
<dbReference type="Proteomes" id="UP000198785">
    <property type="component" value="Unassembled WGS sequence"/>
</dbReference>
<dbReference type="InterPro" id="IPR018490">
    <property type="entry name" value="cNMP-bd_dom_sf"/>
</dbReference>
<proteinExistence type="predicted"/>
<protein>
    <recommendedName>
        <fullName evidence="3">cAMP-binding domain of CRP or a regulatory subunit of cAMP-dependent protein kinases</fullName>
    </recommendedName>
</protein>
<keyword evidence="2" id="KW-1185">Reference proteome</keyword>
<sequence length="192" mass="23058">MVRMFQYFGRYGILSEDAQDFLRNRGRVMVYNRQDTYLHADEVKNNWCFILEGVVGMEHHDASSNIQIEQVLAENDYFNGSKHPFSASAEQTHIRFYKQSAIYELPHIHFRKAIEEFTELQHLYHILKQQQLNRLRHFLRLAKISREERLAYFHTHFPNLATRLTVRQISSLLGYSTTRQYYHALAYYLRHS</sequence>
<evidence type="ECO:0008006" key="3">
    <source>
        <dbReference type="Google" id="ProtNLM"/>
    </source>
</evidence>
<dbReference type="SUPFAM" id="SSF51206">
    <property type="entry name" value="cAMP-binding domain-like"/>
    <property type="match status" value="1"/>
</dbReference>